<dbReference type="EMBL" id="DAAUQX010000100">
    <property type="protein sequence ID" value="HAF2131117.1"/>
    <property type="molecule type" value="Genomic_DNA"/>
</dbReference>
<accession>A0A743SQN8</accession>
<name>A0A743SQN8_SALER</name>
<keyword evidence="1" id="KW-1133">Transmembrane helix</keyword>
<reference evidence="2" key="1">
    <citation type="journal article" date="2018" name="Genome Biol.">
        <title>SKESA: strategic k-mer extension for scrupulous assemblies.</title>
        <authorList>
            <person name="Souvorov A."/>
            <person name="Agarwala R."/>
            <person name="Lipman D.J."/>
        </authorList>
    </citation>
    <scope>NUCLEOTIDE SEQUENCE</scope>
    <source>
        <strain evidence="2">MA.CK_00/00001968</strain>
    </source>
</reference>
<protein>
    <submittedName>
        <fullName evidence="2">Uncharacterized protein</fullName>
    </submittedName>
</protein>
<evidence type="ECO:0000313" key="2">
    <source>
        <dbReference type="EMBL" id="HAF2131117.1"/>
    </source>
</evidence>
<sequence>MSRENTLDRILYGYFLEQLFSTLCGRLDKLLSVLMLILGSSVVLNVNPFTAGVAIVIISAIQTTYEFGKKSGEARRKSMEYLSLFDDESAYNDGALKIKLSELEKTDNNPWSSLKPVALLKTQIKIGVPVKDREQLPRLSRFIRILCG</sequence>
<keyword evidence="1" id="KW-0472">Membrane</keyword>
<evidence type="ECO:0000256" key="1">
    <source>
        <dbReference type="SAM" id="Phobius"/>
    </source>
</evidence>
<proteinExistence type="predicted"/>
<reference evidence="2" key="2">
    <citation type="submission" date="2020-02" db="EMBL/GenBank/DDBJ databases">
        <authorList>
            <consortium name="NCBI Pathogen Detection Project"/>
        </authorList>
    </citation>
    <scope>NUCLEOTIDE SEQUENCE</scope>
    <source>
        <strain evidence="2">MA.CK_00/00001968</strain>
    </source>
</reference>
<keyword evidence="1" id="KW-0812">Transmembrane</keyword>
<feature type="transmembrane region" description="Helical" evidence="1">
    <location>
        <begin position="30"/>
        <end position="61"/>
    </location>
</feature>
<gene>
    <name evidence="2" type="ORF">G9F27_005469</name>
</gene>
<comment type="caution">
    <text evidence="2">The sequence shown here is derived from an EMBL/GenBank/DDBJ whole genome shotgun (WGS) entry which is preliminary data.</text>
</comment>
<organism evidence="2">
    <name type="scientific">Salmonella enterica</name>
    <name type="common">Salmonella choleraesuis</name>
    <dbReference type="NCBI Taxonomy" id="28901"/>
    <lineage>
        <taxon>Bacteria</taxon>
        <taxon>Pseudomonadati</taxon>
        <taxon>Pseudomonadota</taxon>
        <taxon>Gammaproteobacteria</taxon>
        <taxon>Enterobacterales</taxon>
        <taxon>Enterobacteriaceae</taxon>
        <taxon>Salmonella</taxon>
    </lineage>
</organism>
<dbReference type="AlphaFoldDB" id="A0A743SQN8"/>